<keyword evidence="10" id="KW-0067">ATP-binding</keyword>
<feature type="compositionally biased region" description="Basic and acidic residues" evidence="11">
    <location>
        <begin position="841"/>
        <end position="855"/>
    </location>
</feature>
<evidence type="ECO:0000256" key="6">
    <source>
        <dbReference type="ARBA" id="ARBA00022989"/>
    </source>
</evidence>
<dbReference type="InterPro" id="IPR017441">
    <property type="entry name" value="Protein_kinase_ATP_BS"/>
</dbReference>
<keyword evidence="4" id="KW-0732">Signal</keyword>
<dbReference type="Pfam" id="PF07714">
    <property type="entry name" value="PK_Tyr_Ser-Thr"/>
    <property type="match status" value="1"/>
</dbReference>
<dbReference type="PROSITE" id="PS50011">
    <property type="entry name" value="PROTEIN_KINASE_DOM"/>
    <property type="match status" value="1"/>
</dbReference>
<dbReference type="Pfam" id="PF13855">
    <property type="entry name" value="LRR_8"/>
    <property type="match status" value="1"/>
</dbReference>
<evidence type="ECO:0000256" key="5">
    <source>
        <dbReference type="ARBA" id="ARBA00022737"/>
    </source>
</evidence>
<evidence type="ECO:0000256" key="8">
    <source>
        <dbReference type="ARBA" id="ARBA00023170"/>
    </source>
</evidence>
<keyword evidence="9" id="KW-0325">Glycoprotein</keyword>
<evidence type="ECO:0000256" key="4">
    <source>
        <dbReference type="ARBA" id="ARBA00022729"/>
    </source>
</evidence>
<dbReference type="Gene3D" id="3.30.200.20">
    <property type="entry name" value="Phosphorylase Kinase, domain 1"/>
    <property type="match status" value="1"/>
</dbReference>
<evidence type="ECO:0000256" key="7">
    <source>
        <dbReference type="ARBA" id="ARBA00023136"/>
    </source>
</evidence>
<dbReference type="Gene3D" id="3.80.10.10">
    <property type="entry name" value="Ribonuclease Inhibitor"/>
    <property type="match status" value="2"/>
</dbReference>
<dbReference type="Proteomes" id="UP001497522">
    <property type="component" value="Chromosome 15"/>
</dbReference>
<dbReference type="PROSITE" id="PS00107">
    <property type="entry name" value="PROTEIN_KINASE_ATP"/>
    <property type="match status" value="1"/>
</dbReference>
<dbReference type="SUPFAM" id="SSF56112">
    <property type="entry name" value="Protein kinase-like (PK-like)"/>
    <property type="match status" value="1"/>
</dbReference>
<name>A0ABP1ASQ1_9BRYO</name>
<dbReference type="EMBL" id="OZ023716">
    <property type="protein sequence ID" value="CAK9865585.1"/>
    <property type="molecule type" value="Genomic_DNA"/>
</dbReference>
<dbReference type="InterPro" id="IPR011009">
    <property type="entry name" value="Kinase-like_dom_sf"/>
</dbReference>
<dbReference type="PANTHER" id="PTHR27000:SF746">
    <property type="entry name" value="INACTIVE LEUCINE-RICH REPEAT RECEPTOR-LIKE PROTEIN KINASE-RELATED"/>
    <property type="match status" value="1"/>
</dbReference>
<dbReference type="SMART" id="SM00369">
    <property type="entry name" value="LRR_TYP"/>
    <property type="match status" value="7"/>
</dbReference>
<dbReference type="Pfam" id="PF00560">
    <property type="entry name" value="LRR_1"/>
    <property type="match status" value="1"/>
</dbReference>
<sequence length="888" mass="95725">MEKLCLQYCFSILTKAYLVVFGQQQQLPWNQVQALVQLQNLLEYPSAMANWSDNSNFCSLTPTPSLNITCSASSSSSAGTRTLTYLRVVGDKILVPIVDRLHITTTLEAAAAEAQGTAAPQQQNINYNSSISLSSSFNFSALVQTLFSFPELQGIELVSVGLWGNLPNFFSNQLPNLQVLNVSSNLISGSPLPPSLSPPGLQALRVLALDRNAFTGGFPASSQLRSLQVLSLSDNQLSGELTNNDITSLQSLVSLSLAHNQFTGLLPSFESLVNLQSLNVGGNSFGPSFPASLGTMLVSLYLGENQLAGAIPSSLKNLTKLQTLDVSGNALSGNPPAFLFQLPSIVSLNLARNHLSGNLPYNLSLAPSLVFLDLSSNLLSGALPQAFLLSSSTANNQAPHAVTIKYQNNCLNTTKQQQETAQYCSSQTAEFAGGGAGGPIVHHHSSHQHMAFIAAIVGGSVVIGMAMCLLAMLLFKRWRSCDDDCSVVPPDHYDAGNSSFANSIGIPSELLFNARYISQSKRLGVLPQPLSRTFTLEELKEATNDFSSAALVGEGSHGKVFKGLLADRTQVAVKWVAMKANTDMQEIKMQLDALCKLRHRHLVTVLGYCIDDIFGAGDEDAHDNNKSESLFIVSEYVERGDLRSLLAKKGDRDPLTWSERLAAAIGAGRGIHHLHTGVVPPVFDNNLKITSILLGESMDAQVSDFGILGHLSSFAVNVSCGQNLTARKEQSDKQDIYDYGVILLEMVLGRPPTIRNPFPQKRSELERLTKEKGPSMELIDKAIVGMCGAESLATVLEIAGKCMVDNPARRPSMEDVLWNLQYAAQVHTSSAEVADEFDARREEFQKAPSSTDRRRGGGGGGGGNMQDARVSDEDWKAGPSVFSSDFLR</sequence>
<dbReference type="InterPro" id="IPR032675">
    <property type="entry name" value="LRR_dom_sf"/>
</dbReference>
<evidence type="ECO:0000256" key="1">
    <source>
        <dbReference type="ARBA" id="ARBA00004167"/>
    </source>
</evidence>
<gene>
    <name evidence="14" type="ORF">CSSPJE1EN2_LOCUS8580</name>
</gene>
<dbReference type="InterPro" id="IPR001245">
    <property type="entry name" value="Ser-Thr/Tyr_kinase_cat_dom"/>
</dbReference>
<dbReference type="PANTHER" id="PTHR27000">
    <property type="entry name" value="LEUCINE-RICH REPEAT RECEPTOR-LIKE PROTEIN KINASE FAMILY PROTEIN-RELATED"/>
    <property type="match status" value="1"/>
</dbReference>
<dbReference type="Gene3D" id="1.10.510.10">
    <property type="entry name" value="Transferase(Phosphotransferase) domain 1"/>
    <property type="match status" value="1"/>
</dbReference>
<feature type="transmembrane region" description="Helical" evidence="12">
    <location>
        <begin position="450"/>
        <end position="475"/>
    </location>
</feature>
<protein>
    <recommendedName>
        <fullName evidence="13">Protein kinase domain-containing protein</fullName>
    </recommendedName>
</protein>
<evidence type="ECO:0000256" key="12">
    <source>
        <dbReference type="SAM" id="Phobius"/>
    </source>
</evidence>
<dbReference type="InterPro" id="IPR000719">
    <property type="entry name" value="Prot_kinase_dom"/>
</dbReference>
<dbReference type="InterPro" id="IPR001611">
    <property type="entry name" value="Leu-rich_rpt"/>
</dbReference>
<evidence type="ECO:0000313" key="15">
    <source>
        <dbReference type="Proteomes" id="UP001497522"/>
    </source>
</evidence>
<keyword evidence="10" id="KW-0547">Nucleotide-binding</keyword>
<evidence type="ECO:0000259" key="13">
    <source>
        <dbReference type="PROSITE" id="PS50011"/>
    </source>
</evidence>
<feature type="domain" description="Protein kinase" evidence="13">
    <location>
        <begin position="546"/>
        <end position="823"/>
    </location>
</feature>
<dbReference type="SUPFAM" id="SSF52058">
    <property type="entry name" value="L domain-like"/>
    <property type="match status" value="1"/>
</dbReference>
<evidence type="ECO:0000256" key="10">
    <source>
        <dbReference type="PROSITE-ProRule" id="PRU10141"/>
    </source>
</evidence>
<reference evidence="14" key="1">
    <citation type="submission" date="2024-03" db="EMBL/GenBank/DDBJ databases">
        <authorList>
            <consortium name="ELIXIR-Norway"/>
            <consortium name="Elixir Norway"/>
        </authorList>
    </citation>
    <scope>NUCLEOTIDE SEQUENCE</scope>
</reference>
<keyword evidence="5" id="KW-0677">Repeat</keyword>
<evidence type="ECO:0000313" key="14">
    <source>
        <dbReference type="EMBL" id="CAK9865585.1"/>
    </source>
</evidence>
<keyword evidence="2" id="KW-0433">Leucine-rich repeat</keyword>
<evidence type="ECO:0000256" key="2">
    <source>
        <dbReference type="ARBA" id="ARBA00022614"/>
    </source>
</evidence>
<keyword evidence="8" id="KW-0675">Receptor</keyword>
<keyword evidence="7 12" id="KW-0472">Membrane</keyword>
<feature type="binding site" evidence="10">
    <location>
        <position position="579"/>
    </location>
    <ligand>
        <name>ATP</name>
        <dbReference type="ChEBI" id="CHEBI:30616"/>
    </ligand>
</feature>
<comment type="subcellular location">
    <subcellularLocation>
        <location evidence="1">Membrane</location>
        <topology evidence="1">Single-pass membrane protein</topology>
    </subcellularLocation>
</comment>
<keyword evidence="6 12" id="KW-1133">Transmembrane helix</keyword>
<keyword evidence="15" id="KW-1185">Reference proteome</keyword>
<dbReference type="InterPro" id="IPR003591">
    <property type="entry name" value="Leu-rich_rpt_typical-subtyp"/>
</dbReference>
<proteinExistence type="predicted"/>
<evidence type="ECO:0000256" key="11">
    <source>
        <dbReference type="SAM" id="MobiDB-lite"/>
    </source>
</evidence>
<evidence type="ECO:0000256" key="9">
    <source>
        <dbReference type="ARBA" id="ARBA00023180"/>
    </source>
</evidence>
<feature type="region of interest" description="Disordered" evidence="11">
    <location>
        <begin position="841"/>
        <end position="888"/>
    </location>
</feature>
<keyword evidence="3 12" id="KW-0812">Transmembrane</keyword>
<accession>A0ABP1ASQ1</accession>
<evidence type="ECO:0000256" key="3">
    <source>
        <dbReference type="ARBA" id="ARBA00022692"/>
    </source>
</evidence>
<organism evidence="14 15">
    <name type="scientific">Sphagnum jensenii</name>
    <dbReference type="NCBI Taxonomy" id="128206"/>
    <lineage>
        <taxon>Eukaryota</taxon>
        <taxon>Viridiplantae</taxon>
        <taxon>Streptophyta</taxon>
        <taxon>Embryophyta</taxon>
        <taxon>Bryophyta</taxon>
        <taxon>Sphagnophytina</taxon>
        <taxon>Sphagnopsida</taxon>
        <taxon>Sphagnales</taxon>
        <taxon>Sphagnaceae</taxon>
        <taxon>Sphagnum</taxon>
    </lineage>
</organism>